<dbReference type="Proteomes" id="UP001500552">
    <property type="component" value="Unassembled WGS sequence"/>
</dbReference>
<organism evidence="2 3">
    <name type="scientific">Pontibacter saemangeumensis</name>
    <dbReference type="NCBI Taxonomy" id="1084525"/>
    <lineage>
        <taxon>Bacteria</taxon>
        <taxon>Pseudomonadati</taxon>
        <taxon>Bacteroidota</taxon>
        <taxon>Cytophagia</taxon>
        <taxon>Cytophagales</taxon>
        <taxon>Hymenobacteraceae</taxon>
        <taxon>Pontibacter</taxon>
    </lineage>
</organism>
<dbReference type="EMBL" id="BAABHC010000014">
    <property type="protein sequence ID" value="GAA4433694.1"/>
    <property type="molecule type" value="Genomic_DNA"/>
</dbReference>
<dbReference type="SMART" id="SM00867">
    <property type="entry name" value="YceI"/>
    <property type="match status" value="1"/>
</dbReference>
<reference evidence="3" key="1">
    <citation type="journal article" date="2019" name="Int. J. Syst. Evol. Microbiol.">
        <title>The Global Catalogue of Microorganisms (GCM) 10K type strain sequencing project: providing services to taxonomists for standard genome sequencing and annotation.</title>
        <authorList>
            <consortium name="The Broad Institute Genomics Platform"/>
            <consortium name="The Broad Institute Genome Sequencing Center for Infectious Disease"/>
            <person name="Wu L."/>
            <person name="Ma J."/>
        </authorList>
    </citation>
    <scope>NUCLEOTIDE SEQUENCE [LARGE SCALE GENOMIC DNA]</scope>
    <source>
        <strain evidence="3">JCM 17926</strain>
    </source>
</reference>
<dbReference type="PANTHER" id="PTHR34406:SF1">
    <property type="entry name" value="PROTEIN YCEI"/>
    <property type="match status" value="1"/>
</dbReference>
<sequence>MKIITLLRTTGIAGLILGLSLSLSAQSLYQLAGTPELKVSGGSTIHDWEMVATAATGKADISIGNQSIQAIRMGEVTMKATALKSGKGQMDGIAYKSLKAEKNPNISFKLTSFKNLGGNKASATGNLTVAGTTRPVTFLVKYLVKGDAVNLEGETNFKMTDFNITPPTAMLGTIKTDDKVTISFKAIFNLLNS</sequence>
<dbReference type="RefSeq" id="WP_345159264.1">
    <property type="nucleotide sequence ID" value="NZ_BAABHC010000014.1"/>
</dbReference>
<keyword evidence="3" id="KW-1185">Reference proteome</keyword>
<evidence type="ECO:0000313" key="2">
    <source>
        <dbReference type="EMBL" id="GAA4433694.1"/>
    </source>
</evidence>
<comment type="caution">
    <text evidence="2">The sequence shown here is derived from an EMBL/GenBank/DDBJ whole genome shotgun (WGS) entry which is preliminary data.</text>
</comment>
<evidence type="ECO:0000313" key="3">
    <source>
        <dbReference type="Proteomes" id="UP001500552"/>
    </source>
</evidence>
<name>A0ABP8LSL8_9BACT</name>
<dbReference type="InterPro" id="IPR007372">
    <property type="entry name" value="Lipid/polyisoprenoid-bd_YceI"/>
</dbReference>
<gene>
    <name evidence="2" type="ORF">GCM10023188_23590</name>
</gene>
<dbReference type="Gene3D" id="2.40.128.110">
    <property type="entry name" value="Lipid/polyisoprenoid-binding, YceI-like"/>
    <property type="match status" value="1"/>
</dbReference>
<protein>
    <recommendedName>
        <fullName evidence="1">Lipid/polyisoprenoid-binding YceI-like domain-containing protein</fullName>
    </recommendedName>
</protein>
<dbReference type="InterPro" id="IPR036761">
    <property type="entry name" value="TTHA0802/YceI-like_sf"/>
</dbReference>
<dbReference type="Pfam" id="PF04264">
    <property type="entry name" value="YceI"/>
    <property type="match status" value="1"/>
</dbReference>
<evidence type="ECO:0000259" key="1">
    <source>
        <dbReference type="SMART" id="SM00867"/>
    </source>
</evidence>
<dbReference type="PANTHER" id="PTHR34406">
    <property type="entry name" value="PROTEIN YCEI"/>
    <property type="match status" value="1"/>
</dbReference>
<dbReference type="SUPFAM" id="SSF101874">
    <property type="entry name" value="YceI-like"/>
    <property type="match status" value="1"/>
</dbReference>
<feature type="domain" description="Lipid/polyisoprenoid-binding YceI-like" evidence="1">
    <location>
        <begin position="36"/>
        <end position="189"/>
    </location>
</feature>
<proteinExistence type="predicted"/>
<accession>A0ABP8LSL8</accession>